<evidence type="ECO:0000259" key="1">
    <source>
        <dbReference type="Pfam" id="PF13649"/>
    </source>
</evidence>
<accession>A0A9X4N3X8</accession>
<name>A0A9X4N3X8_9FLAO</name>
<dbReference type="PANTHER" id="PTHR12843:SF5">
    <property type="entry name" value="EEF1A LYSINE METHYLTRANSFERASE 2"/>
    <property type="match status" value="1"/>
</dbReference>
<keyword evidence="2" id="KW-0489">Methyltransferase</keyword>
<dbReference type="GO" id="GO:0008168">
    <property type="term" value="F:methyltransferase activity"/>
    <property type="evidence" value="ECO:0007669"/>
    <property type="project" value="UniProtKB-KW"/>
</dbReference>
<dbReference type="GO" id="GO:0032259">
    <property type="term" value="P:methylation"/>
    <property type="evidence" value="ECO:0007669"/>
    <property type="project" value="UniProtKB-KW"/>
</dbReference>
<dbReference type="RefSeq" id="WP_304420848.1">
    <property type="nucleotide sequence ID" value="NZ_JANCMU010000004.1"/>
</dbReference>
<gene>
    <name evidence="2" type="ORF">NMK71_08485</name>
</gene>
<evidence type="ECO:0000313" key="2">
    <source>
        <dbReference type="EMBL" id="MDG4946449.1"/>
    </source>
</evidence>
<dbReference type="InterPro" id="IPR029063">
    <property type="entry name" value="SAM-dependent_MTases_sf"/>
</dbReference>
<dbReference type="Gene3D" id="3.40.50.150">
    <property type="entry name" value="Vaccinia Virus protein VP39"/>
    <property type="match status" value="1"/>
</dbReference>
<dbReference type="CDD" id="cd02440">
    <property type="entry name" value="AdoMet_MTases"/>
    <property type="match status" value="1"/>
</dbReference>
<dbReference type="InterPro" id="IPR041698">
    <property type="entry name" value="Methyltransf_25"/>
</dbReference>
<dbReference type="PANTHER" id="PTHR12843">
    <property type="entry name" value="PROTEIN-LYSINE N-METHYLTRANSFERASE METTL10"/>
    <property type="match status" value="1"/>
</dbReference>
<evidence type="ECO:0000313" key="3">
    <source>
        <dbReference type="Proteomes" id="UP001152599"/>
    </source>
</evidence>
<dbReference type="EMBL" id="JANCMU010000004">
    <property type="protein sequence ID" value="MDG4946449.1"/>
    <property type="molecule type" value="Genomic_DNA"/>
</dbReference>
<keyword evidence="2" id="KW-0808">Transferase</keyword>
<dbReference type="Proteomes" id="UP001152599">
    <property type="component" value="Unassembled WGS sequence"/>
</dbReference>
<sequence>MNIDRKQHWEKVYETKNPDQVSWTQEKPVKSLEFIHGFNLDKSAKIIDIGGGDSKLVDFLLDDGFENISVLDISAKALERAKKRLGAKADKVEWIVSDITQFDPQTTYDVWHDRAAFHFLTEPEQIEAYTKIAEKAVKGFLCIGTFSKEGPEKCSGLEISQYDAKGLEEVFSPNFTKINCTTEDHITPFDTTQNFLFCSFKPKDS</sequence>
<dbReference type="Pfam" id="PF13649">
    <property type="entry name" value="Methyltransf_25"/>
    <property type="match status" value="1"/>
</dbReference>
<keyword evidence="3" id="KW-1185">Reference proteome</keyword>
<reference evidence="2" key="1">
    <citation type="submission" date="2022-07" db="EMBL/GenBank/DDBJ databases">
        <title>Description and genome-wide analysis of Profundicola chukchiensis gen. nov., sp. nov., marine bacteria isolated from bottom sediments of the Chukchi Sea.</title>
        <authorList>
            <person name="Romanenko L."/>
            <person name="Otstavnykh N."/>
            <person name="Kurilenko V."/>
            <person name="Eremeev V."/>
            <person name="Velansky P."/>
            <person name="Mikhailov V."/>
            <person name="Isaeva M."/>
        </authorList>
    </citation>
    <scope>NUCLEOTIDE SEQUENCE</scope>
    <source>
        <strain evidence="2">KMM 9713</strain>
    </source>
</reference>
<proteinExistence type="predicted"/>
<dbReference type="AlphaFoldDB" id="A0A9X4N3X8"/>
<comment type="caution">
    <text evidence="2">The sequence shown here is derived from an EMBL/GenBank/DDBJ whole genome shotgun (WGS) entry which is preliminary data.</text>
</comment>
<organism evidence="2 3">
    <name type="scientific">Profundicola chukchiensis</name>
    <dbReference type="NCBI Taxonomy" id="2961959"/>
    <lineage>
        <taxon>Bacteria</taxon>
        <taxon>Pseudomonadati</taxon>
        <taxon>Bacteroidota</taxon>
        <taxon>Flavobacteriia</taxon>
        <taxon>Flavobacteriales</taxon>
        <taxon>Weeksellaceae</taxon>
        <taxon>Profundicola</taxon>
    </lineage>
</organism>
<dbReference type="SUPFAM" id="SSF53335">
    <property type="entry name" value="S-adenosyl-L-methionine-dependent methyltransferases"/>
    <property type="match status" value="1"/>
</dbReference>
<protein>
    <submittedName>
        <fullName evidence="2">Class I SAM-dependent methyltransferase</fullName>
    </submittedName>
</protein>
<feature type="domain" description="Methyltransferase" evidence="1">
    <location>
        <begin position="46"/>
        <end position="134"/>
    </location>
</feature>